<protein>
    <submittedName>
        <fullName evidence="1">Uncharacterized protein</fullName>
    </submittedName>
</protein>
<gene>
    <name evidence="1" type="ORF">PHMEG_00029477</name>
</gene>
<evidence type="ECO:0000313" key="1">
    <source>
        <dbReference type="EMBL" id="OWY99508.1"/>
    </source>
</evidence>
<reference evidence="2" key="1">
    <citation type="submission" date="2017-03" db="EMBL/GenBank/DDBJ databases">
        <title>Phytopthora megakarya and P. palmivora, two closely related causual agents of cacao black pod achieved similar genome size and gene model numbers by different mechanisms.</title>
        <authorList>
            <person name="Ali S."/>
            <person name="Shao J."/>
            <person name="Larry D.J."/>
            <person name="Kronmiller B."/>
            <person name="Shen D."/>
            <person name="Strem M.D."/>
            <person name="Melnick R.L."/>
            <person name="Guiltinan M.J."/>
            <person name="Tyler B.M."/>
            <person name="Meinhardt L.W."/>
            <person name="Bailey B.A."/>
        </authorList>
    </citation>
    <scope>NUCLEOTIDE SEQUENCE [LARGE SCALE GENOMIC DNA]</scope>
    <source>
        <strain evidence="2">zdho120</strain>
    </source>
</reference>
<accession>A0A225V3I4</accession>
<keyword evidence="2" id="KW-1185">Reference proteome</keyword>
<dbReference type="AlphaFoldDB" id="A0A225V3I4"/>
<name>A0A225V3I4_9STRA</name>
<dbReference type="EMBL" id="NBNE01008413">
    <property type="protein sequence ID" value="OWY99508.1"/>
    <property type="molecule type" value="Genomic_DNA"/>
</dbReference>
<sequence>MTGRRSIPSPIGSRFGALHSVAPATYRTGDHHGPPGTSPHAVYRSSANLFDELTRDWTQIDPGVTVSDLESIWRTISEHTQLPRLHTDPTSRRSIVVRTTRLGIPPPMLTMSASYRVQHITDFDLHGFQYGFGSRRRIRAATITSTLRRIHHFFRGACLEFLSDHPQIRMLLKGITRIDPFIHHKAPVSLRLLESCFAAIDLATPSGKALWGGLSLSFFFLLRRSEIVATGKNLAWFALET</sequence>
<organism evidence="1 2">
    <name type="scientific">Phytophthora megakarya</name>
    <dbReference type="NCBI Taxonomy" id="4795"/>
    <lineage>
        <taxon>Eukaryota</taxon>
        <taxon>Sar</taxon>
        <taxon>Stramenopiles</taxon>
        <taxon>Oomycota</taxon>
        <taxon>Peronosporomycetes</taxon>
        <taxon>Peronosporales</taxon>
        <taxon>Peronosporaceae</taxon>
        <taxon>Phytophthora</taxon>
    </lineage>
</organism>
<evidence type="ECO:0000313" key="2">
    <source>
        <dbReference type="Proteomes" id="UP000198211"/>
    </source>
</evidence>
<dbReference type="Proteomes" id="UP000198211">
    <property type="component" value="Unassembled WGS sequence"/>
</dbReference>
<proteinExistence type="predicted"/>
<comment type="caution">
    <text evidence="1">The sequence shown here is derived from an EMBL/GenBank/DDBJ whole genome shotgun (WGS) entry which is preliminary data.</text>
</comment>